<dbReference type="EMBL" id="NAJL01000018">
    <property type="protein sequence ID" value="TKA28459.1"/>
    <property type="molecule type" value="Genomic_DNA"/>
</dbReference>
<gene>
    <name evidence="9" type="ORF">B0A50_03926</name>
</gene>
<reference evidence="9 10" key="1">
    <citation type="submission" date="2017-03" db="EMBL/GenBank/DDBJ databases">
        <title>Genomes of endolithic fungi from Antarctica.</title>
        <authorList>
            <person name="Coleine C."/>
            <person name="Masonjones S."/>
            <person name="Stajich J.E."/>
        </authorList>
    </citation>
    <scope>NUCLEOTIDE SEQUENCE [LARGE SCALE GENOMIC DNA]</scope>
    <source>
        <strain evidence="9 10">CCFEE 6315</strain>
    </source>
</reference>
<evidence type="ECO:0000256" key="8">
    <source>
        <dbReference type="SAM" id="Phobius"/>
    </source>
</evidence>
<keyword evidence="2" id="KW-0328">Glycosyltransferase</keyword>
<evidence type="ECO:0000313" key="10">
    <source>
        <dbReference type="Proteomes" id="UP000308549"/>
    </source>
</evidence>
<comment type="subcellular location">
    <subcellularLocation>
        <location evidence="1">Membrane</location>
    </subcellularLocation>
</comment>
<dbReference type="Proteomes" id="UP000308549">
    <property type="component" value="Unassembled WGS sequence"/>
</dbReference>
<protein>
    <submittedName>
        <fullName evidence="9">Uncharacterized protein</fullName>
    </submittedName>
</protein>
<dbReference type="PANTHER" id="PTHR47844">
    <property type="entry name" value="SYNTHASE CPS1, PUTATIVE (AFU_ORTHOLOGUE AFUA_7G02500)-RELATED"/>
    <property type="match status" value="1"/>
</dbReference>
<dbReference type="InterPro" id="IPR029044">
    <property type="entry name" value="Nucleotide-diphossugar_trans"/>
</dbReference>
<sequence length="465" mass="53311">MLAMGNSLPHIDPESLYTILFVSFFIFRYLRTVVSIFTFLLYKPKPIKEKPKFRAEDVSVVVPTTFKTPAQLVQCLRRILKCAPGAVYVVTAVSNVELVRELCGVERFSTVAVLGVEKLHKRKQMIRALGEITTEITVFADDDVFWPEHYLDYLLAIFEDDNVGAGGTRQRTRRHSSPNIWNFLGISYLERRVWNNVSTNAIDGSISTLSGRTAAYRTQILKSQEFFYYFENDKWLGRPLNTDDDKCLTRWVYSHGWKIVIQFDPRSVLETDLEANPAFVQQCLRWARSRFRGNATVMCNETYWRSLQHLWGFYVIYVGQFQTVALPVDGTLFFLCAKAFRVSEYRTAALVIFGLWTLFTKVVKLIPHFCRYPADLKFLPVSILFSYLHGFLSLYAAATLTQTQWGSQNIAKLEKPRAENEEVVPLLRKAVAETKPYSEPVLGWPTGGNDYFSAMPVSPLMRVAA</sequence>
<comment type="caution">
    <text evidence="9">The sequence shown here is derived from an EMBL/GenBank/DDBJ whole genome shotgun (WGS) entry which is preliminary data.</text>
</comment>
<dbReference type="SUPFAM" id="SSF53448">
    <property type="entry name" value="Nucleotide-diphospho-sugar transferases"/>
    <property type="match status" value="1"/>
</dbReference>
<accession>A0A4V5N730</accession>
<dbReference type="Pfam" id="PF13641">
    <property type="entry name" value="Glyco_tranf_2_3"/>
    <property type="match status" value="1"/>
</dbReference>
<keyword evidence="5 8" id="KW-1133">Transmembrane helix</keyword>
<feature type="transmembrane region" description="Helical" evidence="8">
    <location>
        <begin position="348"/>
        <end position="366"/>
    </location>
</feature>
<name>A0A4V5N730_9PEZI</name>
<evidence type="ECO:0000256" key="7">
    <source>
        <dbReference type="ARBA" id="ARBA00023180"/>
    </source>
</evidence>
<keyword evidence="3" id="KW-0808">Transferase</keyword>
<dbReference type="AlphaFoldDB" id="A0A4V5N730"/>
<evidence type="ECO:0000256" key="6">
    <source>
        <dbReference type="ARBA" id="ARBA00023136"/>
    </source>
</evidence>
<feature type="transmembrane region" description="Helical" evidence="8">
    <location>
        <begin position="378"/>
        <end position="398"/>
    </location>
</feature>
<keyword evidence="7" id="KW-0325">Glycoprotein</keyword>
<dbReference type="Gene3D" id="3.90.550.10">
    <property type="entry name" value="Spore Coat Polysaccharide Biosynthesis Protein SpsA, Chain A"/>
    <property type="match status" value="1"/>
</dbReference>
<dbReference type="OrthoDB" id="2849215at2759"/>
<dbReference type="GO" id="GO:0016020">
    <property type="term" value="C:membrane"/>
    <property type="evidence" value="ECO:0007669"/>
    <property type="project" value="UniProtKB-SubCell"/>
</dbReference>
<dbReference type="PANTHER" id="PTHR47844:SF1">
    <property type="entry name" value="EXOSTOSIN-LIKE 2"/>
    <property type="match status" value="1"/>
</dbReference>
<evidence type="ECO:0000256" key="1">
    <source>
        <dbReference type="ARBA" id="ARBA00004370"/>
    </source>
</evidence>
<feature type="transmembrane region" description="Helical" evidence="8">
    <location>
        <begin position="16"/>
        <end position="42"/>
    </location>
</feature>
<evidence type="ECO:0000313" key="9">
    <source>
        <dbReference type="EMBL" id="TKA28459.1"/>
    </source>
</evidence>
<proteinExistence type="predicted"/>
<dbReference type="GO" id="GO:0016757">
    <property type="term" value="F:glycosyltransferase activity"/>
    <property type="evidence" value="ECO:0007669"/>
    <property type="project" value="UniProtKB-KW"/>
</dbReference>
<evidence type="ECO:0000256" key="5">
    <source>
        <dbReference type="ARBA" id="ARBA00022989"/>
    </source>
</evidence>
<keyword evidence="4 8" id="KW-0812">Transmembrane</keyword>
<evidence type="ECO:0000256" key="3">
    <source>
        <dbReference type="ARBA" id="ARBA00022679"/>
    </source>
</evidence>
<evidence type="ECO:0000256" key="2">
    <source>
        <dbReference type="ARBA" id="ARBA00022676"/>
    </source>
</evidence>
<evidence type="ECO:0000256" key="4">
    <source>
        <dbReference type="ARBA" id="ARBA00022692"/>
    </source>
</evidence>
<keyword evidence="6 8" id="KW-0472">Membrane</keyword>
<organism evidence="9 10">
    <name type="scientific">Salinomyces thailandicus</name>
    <dbReference type="NCBI Taxonomy" id="706561"/>
    <lineage>
        <taxon>Eukaryota</taxon>
        <taxon>Fungi</taxon>
        <taxon>Dikarya</taxon>
        <taxon>Ascomycota</taxon>
        <taxon>Pezizomycotina</taxon>
        <taxon>Dothideomycetes</taxon>
        <taxon>Dothideomycetidae</taxon>
        <taxon>Mycosphaerellales</taxon>
        <taxon>Teratosphaeriaceae</taxon>
        <taxon>Salinomyces</taxon>
    </lineage>
</organism>
<keyword evidence="10" id="KW-1185">Reference proteome</keyword>
<dbReference type="InterPro" id="IPR052427">
    <property type="entry name" value="Glycosyltrans_GT2/GT47"/>
</dbReference>